<reference evidence="1" key="2">
    <citation type="journal article" date="2021" name="Genome Biol. Evol.">
        <title>Developing a high-quality reference genome for a parasitic bivalve with doubly uniparental inheritance (Bivalvia: Unionida).</title>
        <authorList>
            <person name="Smith C.H."/>
        </authorList>
    </citation>
    <scope>NUCLEOTIDE SEQUENCE</scope>
    <source>
        <strain evidence="1">CHS0354</strain>
        <tissue evidence="1">Mantle</tissue>
    </source>
</reference>
<reference evidence="1" key="3">
    <citation type="submission" date="2023-05" db="EMBL/GenBank/DDBJ databases">
        <authorList>
            <person name="Smith C.H."/>
        </authorList>
    </citation>
    <scope>NUCLEOTIDE SEQUENCE</scope>
    <source>
        <strain evidence="1">CHS0354</strain>
        <tissue evidence="1">Mantle</tissue>
    </source>
</reference>
<accession>A0AAE0SNQ9</accession>
<gene>
    <name evidence="1" type="ORF">CHS0354_002862</name>
</gene>
<protein>
    <submittedName>
        <fullName evidence="1">Uncharacterized protein</fullName>
    </submittedName>
</protein>
<dbReference type="EMBL" id="JAEAOA010000229">
    <property type="protein sequence ID" value="KAK3594818.1"/>
    <property type="molecule type" value="Genomic_DNA"/>
</dbReference>
<evidence type="ECO:0000313" key="1">
    <source>
        <dbReference type="EMBL" id="KAK3594818.1"/>
    </source>
</evidence>
<dbReference type="AlphaFoldDB" id="A0AAE0SNQ9"/>
<reference evidence="1" key="1">
    <citation type="journal article" date="2021" name="Genome Biol. Evol.">
        <title>A High-Quality Reference Genome for a Parasitic Bivalve with Doubly Uniparental Inheritance (Bivalvia: Unionida).</title>
        <authorList>
            <person name="Smith C.H."/>
        </authorList>
    </citation>
    <scope>NUCLEOTIDE SEQUENCE</scope>
    <source>
        <strain evidence="1">CHS0354</strain>
    </source>
</reference>
<sequence>MSDIMPSTAERLSSFVAASSDLSTVFDSGRFLQQGDRNYVDTVCAQSTINYVYAFSLSWGTFSIILFIRHWTDTEGIHCYPFDIYTFIINLSFYGVELYPRFSLESPLCG</sequence>
<evidence type="ECO:0000313" key="2">
    <source>
        <dbReference type="Proteomes" id="UP001195483"/>
    </source>
</evidence>
<proteinExistence type="predicted"/>
<organism evidence="1 2">
    <name type="scientific">Potamilus streckersoni</name>
    <dbReference type="NCBI Taxonomy" id="2493646"/>
    <lineage>
        <taxon>Eukaryota</taxon>
        <taxon>Metazoa</taxon>
        <taxon>Spiralia</taxon>
        <taxon>Lophotrochozoa</taxon>
        <taxon>Mollusca</taxon>
        <taxon>Bivalvia</taxon>
        <taxon>Autobranchia</taxon>
        <taxon>Heteroconchia</taxon>
        <taxon>Palaeoheterodonta</taxon>
        <taxon>Unionida</taxon>
        <taxon>Unionoidea</taxon>
        <taxon>Unionidae</taxon>
        <taxon>Ambleminae</taxon>
        <taxon>Lampsilini</taxon>
        <taxon>Potamilus</taxon>
    </lineage>
</organism>
<dbReference type="Proteomes" id="UP001195483">
    <property type="component" value="Unassembled WGS sequence"/>
</dbReference>
<name>A0AAE0SNQ9_9BIVA</name>
<comment type="caution">
    <text evidence="1">The sequence shown here is derived from an EMBL/GenBank/DDBJ whole genome shotgun (WGS) entry which is preliminary data.</text>
</comment>
<keyword evidence="2" id="KW-1185">Reference proteome</keyword>